<dbReference type="InterPro" id="IPR036249">
    <property type="entry name" value="Thioredoxin-like_sf"/>
</dbReference>
<gene>
    <name evidence="2" type="ORF">ACFPQ4_03895</name>
</gene>
<dbReference type="PROSITE" id="PS51353">
    <property type="entry name" value="ARSC"/>
    <property type="match status" value="1"/>
</dbReference>
<sequence>MTTETNLKIYHLPTCSTCKLAIKTLKQHGYTLDDQDIREQPPTVEELSKLIPLSGLPIGKWFNTSGDAYRELGLKDKMKTMSEADKIALLSSNGMLIKRPVVSNGSRVTVGHREPDFGSAWGQL</sequence>
<reference evidence="3" key="1">
    <citation type="journal article" date="2019" name="Int. J. Syst. Evol. Microbiol.">
        <title>The Global Catalogue of Microorganisms (GCM) 10K type strain sequencing project: providing services to taxonomists for standard genome sequencing and annotation.</title>
        <authorList>
            <consortium name="The Broad Institute Genomics Platform"/>
            <consortium name="The Broad Institute Genome Sequencing Center for Infectious Disease"/>
            <person name="Wu L."/>
            <person name="Ma J."/>
        </authorList>
    </citation>
    <scope>NUCLEOTIDE SEQUENCE [LARGE SCALE GENOMIC DNA]</scope>
    <source>
        <strain evidence="3">CGMCC 1.18578</strain>
    </source>
</reference>
<dbReference type="PANTHER" id="PTHR30041">
    <property type="entry name" value="ARSENATE REDUCTASE"/>
    <property type="match status" value="1"/>
</dbReference>
<organism evidence="2 3">
    <name type="scientific">Cohnella yongneupensis</name>
    <dbReference type="NCBI Taxonomy" id="425006"/>
    <lineage>
        <taxon>Bacteria</taxon>
        <taxon>Bacillati</taxon>
        <taxon>Bacillota</taxon>
        <taxon>Bacilli</taxon>
        <taxon>Bacillales</taxon>
        <taxon>Paenibacillaceae</taxon>
        <taxon>Cohnella</taxon>
    </lineage>
</organism>
<dbReference type="InterPro" id="IPR006660">
    <property type="entry name" value="Arsenate_reductase-like"/>
</dbReference>
<comment type="caution">
    <text evidence="2">The sequence shown here is derived from an EMBL/GenBank/DDBJ whole genome shotgun (WGS) entry which is preliminary data.</text>
</comment>
<evidence type="ECO:0000256" key="1">
    <source>
        <dbReference type="PROSITE-ProRule" id="PRU01282"/>
    </source>
</evidence>
<comment type="similarity">
    <text evidence="1">Belongs to the ArsC family.</text>
</comment>
<dbReference type="SUPFAM" id="SSF52833">
    <property type="entry name" value="Thioredoxin-like"/>
    <property type="match status" value="1"/>
</dbReference>
<dbReference type="InterPro" id="IPR006504">
    <property type="entry name" value="Tscrpt_reg_Spx/MgsR"/>
</dbReference>
<dbReference type="PANTHER" id="PTHR30041:SF8">
    <property type="entry name" value="PROTEIN YFFB"/>
    <property type="match status" value="1"/>
</dbReference>
<dbReference type="Pfam" id="PF03960">
    <property type="entry name" value="ArsC"/>
    <property type="match status" value="1"/>
</dbReference>
<dbReference type="RefSeq" id="WP_378110438.1">
    <property type="nucleotide sequence ID" value="NZ_JBHSNC010000010.1"/>
</dbReference>
<name>A0ABW0QWS3_9BACL</name>
<dbReference type="Proteomes" id="UP001596108">
    <property type="component" value="Unassembled WGS sequence"/>
</dbReference>
<dbReference type="EMBL" id="JBHSNC010000010">
    <property type="protein sequence ID" value="MFC5528595.1"/>
    <property type="molecule type" value="Genomic_DNA"/>
</dbReference>
<evidence type="ECO:0000313" key="2">
    <source>
        <dbReference type="EMBL" id="MFC5528595.1"/>
    </source>
</evidence>
<keyword evidence="3" id="KW-1185">Reference proteome</keyword>
<accession>A0ABW0QWS3</accession>
<proteinExistence type="inferred from homology"/>
<protein>
    <submittedName>
        <fullName evidence="2">Spx/MgsR family RNA polymerase-binding regulatory protein</fullName>
    </submittedName>
</protein>
<evidence type="ECO:0000313" key="3">
    <source>
        <dbReference type="Proteomes" id="UP001596108"/>
    </source>
</evidence>
<dbReference type="Gene3D" id="3.40.30.10">
    <property type="entry name" value="Glutaredoxin"/>
    <property type="match status" value="1"/>
</dbReference>
<dbReference type="NCBIfam" id="TIGR01617">
    <property type="entry name" value="arsC_related"/>
    <property type="match status" value="1"/>
</dbReference>